<protein>
    <submittedName>
        <fullName evidence="1">Uncharacterized protein</fullName>
    </submittedName>
</protein>
<proteinExistence type="predicted"/>
<evidence type="ECO:0000313" key="2">
    <source>
        <dbReference type="Proteomes" id="UP000215896"/>
    </source>
</evidence>
<evidence type="ECO:0000313" key="1">
    <source>
        <dbReference type="EMBL" id="OYO07953.1"/>
    </source>
</evidence>
<reference evidence="1 2" key="1">
    <citation type="submission" date="2017-07" db="EMBL/GenBank/DDBJ databases">
        <title>Draft whole genome sequences of clinical Proprionibacteriaceae strains.</title>
        <authorList>
            <person name="Bernier A.-M."/>
            <person name="Bernard K."/>
            <person name="Domingo M.-C."/>
        </authorList>
    </citation>
    <scope>NUCLEOTIDE SEQUENCE [LARGE SCALE GENOMIC DNA]</scope>
    <source>
        <strain evidence="1 2">NML 030167</strain>
    </source>
</reference>
<organism evidence="1 2">
    <name type="scientific">Enemella evansiae</name>
    <dbReference type="NCBI Taxonomy" id="2016499"/>
    <lineage>
        <taxon>Bacteria</taxon>
        <taxon>Bacillati</taxon>
        <taxon>Actinomycetota</taxon>
        <taxon>Actinomycetes</taxon>
        <taxon>Propionibacteriales</taxon>
        <taxon>Propionibacteriaceae</taxon>
        <taxon>Enemella</taxon>
    </lineage>
</organism>
<accession>A0A255G1A8</accession>
<keyword evidence="2" id="KW-1185">Reference proteome</keyword>
<sequence>MIDRFTGRILGAGSTSGLRLVIGDWASSPWGAFTDVMVATAAGRRLLLAPTAEVADYVASTYTFDEVAVVPVELAVQGNRWRLAAGDLACELRIGGRTAAGRLLHAVPDAIERSRAFAAIADPVARRIFPGVRTRGSAGGGRREYYGAHDQHRVTALSGSWRGRPLGELAPVDPAPRFGFSSTPVEPCLTRVTTTIVRGGGG</sequence>
<dbReference type="AlphaFoldDB" id="A0A255G1A8"/>
<name>A0A255G1A8_9ACTN</name>
<dbReference type="Proteomes" id="UP000215896">
    <property type="component" value="Unassembled WGS sequence"/>
</dbReference>
<gene>
    <name evidence="1" type="ORF">CGZ94_21100</name>
</gene>
<dbReference type="RefSeq" id="WP_094407319.1">
    <property type="nucleotide sequence ID" value="NZ_NMVN01000001.1"/>
</dbReference>
<dbReference type="EMBL" id="NMVO01000019">
    <property type="protein sequence ID" value="OYO07953.1"/>
    <property type="molecule type" value="Genomic_DNA"/>
</dbReference>
<dbReference type="OrthoDB" id="3571220at2"/>
<comment type="caution">
    <text evidence="1">The sequence shown here is derived from an EMBL/GenBank/DDBJ whole genome shotgun (WGS) entry which is preliminary data.</text>
</comment>